<gene>
    <name evidence="2" type="ORF">SAMN04489724_1469</name>
</gene>
<sequence length="71" mass="8141">MELVASFLLILSIYFLGCLALVQEVVRPNRQLIIEGETKKKQWTTNYPKILSLSFAISLLTTLIAYYLFLS</sequence>
<feature type="transmembrane region" description="Helical" evidence="1">
    <location>
        <begin position="6"/>
        <end position="26"/>
    </location>
</feature>
<accession>A0A1I6ZU35</accession>
<dbReference type="Proteomes" id="UP000199673">
    <property type="component" value="Unassembled WGS sequence"/>
</dbReference>
<evidence type="ECO:0000313" key="2">
    <source>
        <dbReference type="EMBL" id="SFT66181.1"/>
    </source>
</evidence>
<proteinExistence type="predicted"/>
<keyword evidence="3" id="KW-1185">Reference proteome</keyword>
<name>A0A1I6ZU35_9BACT</name>
<organism evidence="2 3">
    <name type="scientific">Algoriphagus locisalis</name>
    <dbReference type="NCBI Taxonomy" id="305507"/>
    <lineage>
        <taxon>Bacteria</taxon>
        <taxon>Pseudomonadati</taxon>
        <taxon>Bacteroidota</taxon>
        <taxon>Cytophagia</taxon>
        <taxon>Cytophagales</taxon>
        <taxon>Cyclobacteriaceae</taxon>
        <taxon>Algoriphagus</taxon>
    </lineage>
</organism>
<dbReference type="AlphaFoldDB" id="A0A1I6ZU35"/>
<evidence type="ECO:0000256" key="1">
    <source>
        <dbReference type="SAM" id="Phobius"/>
    </source>
</evidence>
<evidence type="ECO:0000313" key="3">
    <source>
        <dbReference type="Proteomes" id="UP000199673"/>
    </source>
</evidence>
<keyword evidence="1" id="KW-1133">Transmembrane helix</keyword>
<keyword evidence="1" id="KW-0472">Membrane</keyword>
<keyword evidence="1" id="KW-0812">Transmembrane</keyword>
<protein>
    <submittedName>
        <fullName evidence="2">Uncharacterized protein</fullName>
    </submittedName>
</protein>
<reference evidence="3" key="1">
    <citation type="submission" date="2016-10" db="EMBL/GenBank/DDBJ databases">
        <authorList>
            <person name="Varghese N."/>
            <person name="Submissions S."/>
        </authorList>
    </citation>
    <scope>NUCLEOTIDE SEQUENCE [LARGE SCALE GENOMIC DNA]</scope>
    <source>
        <strain evidence="3">DSM 23445</strain>
    </source>
</reference>
<dbReference type="EMBL" id="FPBF01000002">
    <property type="protein sequence ID" value="SFT66181.1"/>
    <property type="molecule type" value="Genomic_DNA"/>
</dbReference>
<feature type="transmembrane region" description="Helical" evidence="1">
    <location>
        <begin position="47"/>
        <end position="69"/>
    </location>
</feature>